<name>A0A1V9XPB5_9ACAR</name>
<dbReference type="Proteomes" id="UP000192247">
    <property type="component" value="Unassembled WGS sequence"/>
</dbReference>
<gene>
    <name evidence="2" type="ORF">BIW11_08541</name>
</gene>
<evidence type="ECO:0000313" key="2">
    <source>
        <dbReference type="EMBL" id="OQR75253.1"/>
    </source>
</evidence>
<organism evidence="2 3">
    <name type="scientific">Tropilaelaps mercedesae</name>
    <dbReference type="NCBI Taxonomy" id="418985"/>
    <lineage>
        <taxon>Eukaryota</taxon>
        <taxon>Metazoa</taxon>
        <taxon>Ecdysozoa</taxon>
        <taxon>Arthropoda</taxon>
        <taxon>Chelicerata</taxon>
        <taxon>Arachnida</taxon>
        <taxon>Acari</taxon>
        <taxon>Parasitiformes</taxon>
        <taxon>Mesostigmata</taxon>
        <taxon>Gamasina</taxon>
        <taxon>Dermanyssoidea</taxon>
        <taxon>Laelapidae</taxon>
        <taxon>Tropilaelaps</taxon>
    </lineage>
</organism>
<sequence length="138" mass="15969">MIDDDHISQDWRQQASTVSFADGSHNDFWKQQQNSDNCVRYEQRGKRIRRSKRKLSMRSSTKLILIVWLAIQLSTLTEFYVMLLLEFHVAVSTPKDSITGRDSARITSGNFVPTRHIGMSTISKMSSCEAENKDHQQY</sequence>
<dbReference type="EMBL" id="MNPL01006631">
    <property type="protein sequence ID" value="OQR75253.1"/>
    <property type="molecule type" value="Genomic_DNA"/>
</dbReference>
<evidence type="ECO:0000313" key="3">
    <source>
        <dbReference type="Proteomes" id="UP000192247"/>
    </source>
</evidence>
<reference evidence="2 3" key="1">
    <citation type="journal article" date="2017" name="Gigascience">
        <title>Draft genome of the honey bee ectoparasitic mite, Tropilaelaps mercedesae, is shaped by the parasitic life history.</title>
        <authorList>
            <person name="Dong X."/>
            <person name="Armstrong S.D."/>
            <person name="Xia D."/>
            <person name="Makepeace B.L."/>
            <person name="Darby A.C."/>
            <person name="Kadowaki T."/>
        </authorList>
    </citation>
    <scope>NUCLEOTIDE SEQUENCE [LARGE SCALE GENOMIC DNA]</scope>
    <source>
        <strain evidence="2">Wuxi-XJTLU</strain>
    </source>
</reference>
<evidence type="ECO:0000256" key="1">
    <source>
        <dbReference type="SAM" id="Phobius"/>
    </source>
</evidence>
<proteinExistence type="predicted"/>
<keyword evidence="1" id="KW-0472">Membrane</keyword>
<keyword evidence="3" id="KW-1185">Reference proteome</keyword>
<dbReference type="InParanoid" id="A0A1V9XPB5"/>
<comment type="caution">
    <text evidence="2">The sequence shown here is derived from an EMBL/GenBank/DDBJ whole genome shotgun (WGS) entry which is preliminary data.</text>
</comment>
<accession>A0A1V9XPB5</accession>
<feature type="transmembrane region" description="Helical" evidence="1">
    <location>
        <begin position="63"/>
        <end position="85"/>
    </location>
</feature>
<keyword evidence="1" id="KW-1133">Transmembrane helix</keyword>
<protein>
    <submittedName>
        <fullName evidence="2">Uncharacterized protein</fullName>
    </submittedName>
</protein>
<dbReference type="AlphaFoldDB" id="A0A1V9XPB5"/>
<keyword evidence="1" id="KW-0812">Transmembrane</keyword>